<sequence>MRSLSLSLGGFFFFNFERFQAKRLFTPLYCPEAFGDISLEDCGGTNQFLHSSILWRRGNKHPTLSLNNSHKKRISHQLKALFMPLLLVQIGHPNATTAYLDEDDI</sequence>
<name>A0AAN9R3H2_CANGL</name>
<keyword evidence="2" id="KW-1185">Reference proteome</keyword>
<accession>A0AAN9R3H2</accession>
<dbReference type="EMBL" id="JAYMYQ010000001">
    <property type="protein sequence ID" value="KAK7360980.1"/>
    <property type="molecule type" value="Genomic_DNA"/>
</dbReference>
<dbReference type="AlphaFoldDB" id="A0AAN9R3H2"/>
<reference evidence="1 2" key="1">
    <citation type="submission" date="2024-01" db="EMBL/GenBank/DDBJ databases">
        <title>The genomes of 5 underutilized Papilionoideae crops provide insights into root nodulation and disease resistanc.</title>
        <authorList>
            <person name="Jiang F."/>
        </authorList>
    </citation>
    <scope>NUCLEOTIDE SEQUENCE [LARGE SCALE GENOMIC DNA]</scope>
    <source>
        <strain evidence="1">LVBAO_FW01</strain>
        <tissue evidence="1">Leaves</tissue>
    </source>
</reference>
<evidence type="ECO:0000313" key="1">
    <source>
        <dbReference type="EMBL" id="KAK7360980.1"/>
    </source>
</evidence>
<comment type="caution">
    <text evidence="1">The sequence shown here is derived from an EMBL/GenBank/DDBJ whole genome shotgun (WGS) entry which is preliminary data.</text>
</comment>
<gene>
    <name evidence="1" type="ORF">VNO77_03001</name>
</gene>
<evidence type="ECO:0000313" key="2">
    <source>
        <dbReference type="Proteomes" id="UP001367508"/>
    </source>
</evidence>
<dbReference type="Proteomes" id="UP001367508">
    <property type="component" value="Unassembled WGS sequence"/>
</dbReference>
<protein>
    <submittedName>
        <fullName evidence="1">Uncharacterized protein</fullName>
    </submittedName>
</protein>
<proteinExistence type="predicted"/>
<organism evidence="1 2">
    <name type="scientific">Canavalia gladiata</name>
    <name type="common">Sword bean</name>
    <name type="synonym">Dolichos gladiatus</name>
    <dbReference type="NCBI Taxonomy" id="3824"/>
    <lineage>
        <taxon>Eukaryota</taxon>
        <taxon>Viridiplantae</taxon>
        <taxon>Streptophyta</taxon>
        <taxon>Embryophyta</taxon>
        <taxon>Tracheophyta</taxon>
        <taxon>Spermatophyta</taxon>
        <taxon>Magnoliopsida</taxon>
        <taxon>eudicotyledons</taxon>
        <taxon>Gunneridae</taxon>
        <taxon>Pentapetalae</taxon>
        <taxon>rosids</taxon>
        <taxon>fabids</taxon>
        <taxon>Fabales</taxon>
        <taxon>Fabaceae</taxon>
        <taxon>Papilionoideae</taxon>
        <taxon>50 kb inversion clade</taxon>
        <taxon>NPAAA clade</taxon>
        <taxon>indigoferoid/millettioid clade</taxon>
        <taxon>Phaseoleae</taxon>
        <taxon>Canavalia</taxon>
    </lineage>
</organism>